<dbReference type="AlphaFoldDB" id="A0AAJ2VTL9"/>
<dbReference type="GeneID" id="303165669"/>
<dbReference type="RefSeq" id="WP_198348828.1">
    <property type="nucleotide sequence ID" value="NZ_JABASV010000002.1"/>
</dbReference>
<dbReference type="Proteomes" id="UP001276761">
    <property type="component" value="Unassembled WGS sequence"/>
</dbReference>
<reference evidence="1" key="1">
    <citation type="submission" date="2023-11" db="EMBL/GenBank/DDBJ databases">
        <title>MicrobeMod: A computational toolkit for identifying prokaryotic methylation and restriction-modification with nanopore sequencing.</title>
        <authorList>
            <person name="Crits-Christoph A."/>
            <person name="Kang S.C."/>
            <person name="Lee H."/>
            <person name="Ostrov N."/>
        </authorList>
    </citation>
    <scope>NUCLEOTIDE SEQUENCE</scope>
    <source>
        <strain evidence="1">ATCC BAA-953</strain>
    </source>
</reference>
<evidence type="ECO:0000313" key="1">
    <source>
        <dbReference type="EMBL" id="MDX5977740.1"/>
    </source>
</evidence>
<sequence>MIVTRDQLARLTAILAPYRGEKLTRPVIDLALALAKGNSHGNAEVSQ</sequence>
<protein>
    <submittedName>
        <fullName evidence="1">Uncharacterized protein</fullName>
    </submittedName>
</protein>
<organism evidence="1 2">
    <name type="scientific">Vreelandella alkaliphila</name>
    <dbReference type="NCBI Taxonomy" id="272774"/>
    <lineage>
        <taxon>Bacteria</taxon>
        <taxon>Pseudomonadati</taxon>
        <taxon>Pseudomonadota</taxon>
        <taxon>Gammaproteobacteria</taxon>
        <taxon>Oceanospirillales</taxon>
        <taxon>Halomonadaceae</taxon>
        <taxon>Vreelandella</taxon>
    </lineage>
</organism>
<evidence type="ECO:0000313" key="2">
    <source>
        <dbReference type="Proteomes" id="UP001276761"/>
    </source>
</evidence>
<comment type="caution">
    <text evidence="1">The sequence shown here is derived from an EMBL/GenBank/DDBJ whole genome shotgun (WGS) entry which is preliminary data.</text>
</comment>
<dbReference type="EMBL" id="JAWXXT010000001">
    <property type="protein sequence ID" value="MDX5977740.1"/>
    <property type="molecule type" value="Genomic_DNA"/>
</dbReference>
<proteinExistence type="predicted"/>
<name>A0AAJ2VTL9_9GAMM</name>
<gene>
    <name evidence="1" type="ORF">SIL78_09180</name>
</gene>
<accession>A0AAJ2VTL9</accession>